<dbReference type="KEGG" id="buu:WS70_12135"/>
<protein>
    <submittedName>
        <fullName evidence="1">Uncharacterized protein</fullName>
    </submittedName>
</protein>
<accession>A0A1B4FG31</accession>
<dbReference type="AlphaFoldDB" id="A0A1B4FG31"/>
<reference evidence="1 2" key="1">
    <citation type="submission" date="2015-12" db="EMBL/GenBank/DDBJ databases">
        <title>Diversity of Burkholderia near neighbor genomes.</title>
        <authorList>
            <person name="Sahl J."/>
            <person name="Wagner D."/>
            <person name="Keim P."/>
        </authorList>
    </citation>
    <scope>NUCLEOTIDE SEQUENCE [LARGE SCALE GENOMIC DNA]</scope>
    <source>
        <strain evidence="1 2">BDU6</strain>
    </source>
</reference>
<evidence type="ECO:0000313" key="1">
    <source>
        <dbReference type="EMBL" id="AOJ02482.1"/>
    </source>
</evidence>
<keyword evidence="2" id="KW-1185">Reference proteome</keyword>
<name>A0A1B4FG31_9BURK</name>
<dbReference type="Proteomes" id="UP000062519">
    <property type="component" value="Chromosome 1"/>
</dbReference>
<proteinExistence type="predicted"/>
<sequence length="63" mass="6766">MSGAPALRRRPPRANTRFADGAIASQQPIFDDRMAGVPHITDSMPTSPNGSYLDARIVKSAAR</sequence>
<evidence type="ECO:0000313" key="2">
    <source>
        <dbReference type="Proteomes" id="UP000062519"/>
    </source>
</evidence>
<dbReference type="EMBL" id="CP013386">
    <property type="protein sequence ID" value="AOJ02482.1"/>
    <property type="molecule type" value="Genomic_DNA"/>
</dbReference>
<gene>
    <name evidence="1" type="ORF">WS70_12135</name>
</gene>
<organism evidence="1 2">
    <name type="scientific">Burkholderia mayonis</name>
    <dbReference type="NCBI Taxonomy" id="1385591"/>
    <lineage>
        <taxon>Bacteria</taxon>
        <taxon>Pseudomonadati</taxon>
        <taxon>Pseudomonadota</taxon>
        <taxon>Betaproteobacteria</taxon>
        <taxon>Burkholderiales</taxon>
        <taxon>Burkholderiaceae</taxon>
        <taxon>Burkholderia</taxon>
        <taxon>pseudomallei group</taxon>
    </lineage>
</organism>